<dbReference type="SUPFAM" id="SSF46785">
    <property type="entry name" value="Winged helix' DNA-binding domain"/>
    <property type="match status" value="1"/>
</dbReference>
<accession>A0ABV3FV74</accession>
<dbReference type="Pfam" id="PF03551">
    <property type="entry name" value="PadR"/>
    <property type="match status" value="1"/>
</dbReference>
<comment type="caution">
    <text evidence="3">The sequence shown here is derived from an EMBL/GenBank/DDBJ whole genome shotgun (WGS) entry which is preliminary data.</text>
</comment>
<dbReference type="Proteomes" id="UP001551695">
    <property type="component" value="Unassembled WGS sequence"/>
</dbReference>
<proteinExistence type="predicted"/>
<evidence type="ECO:0000259" key="2">
    <source>
        <dbReference type="Pfam" id="PF03551"/>
    </source>
</evidence>
<evidence type="ECO:0000256" key="1">
    <source>
        <dbReference type="SAM" id="MobiDB-lite"/>
    </source>
</evidence>
<feature type="domain" description="Transcription regulator PadR N-terminal" evidence="2">
    <location>
        <begin position="16"/>
        <end position="91"/>
    </location>
</feature>
<name>A0ABV3FV74_9NOCA</name>
<gene>
    <name evidence="3" type="ORF">AB0I48_16090</name>
</gene>
<dbReference type="EMBL" id="JBFAKC010000006">
    <property type="protein sequence ID" value="MEV0709081.1"/>
    <property type="molecule type" value="Genomic_DNA"/>
</dbReference>
<dbReference type="InterPro" id="IPR036388">
    <property type="entry name" value="WH-like_DNA-bd_sf"/>
</dbReference>
<reference evidence="3 4" key="1">
    <citation type="submission" date="2024-06" db="EMBL/GenBank/DDBJ databases">
        <title>The Natural Products Discovery Center: Release of the First 8490 Sequenced Strains for Exploring Actinobacteria Biosynthetic Diversity.</title>
        <authorList>
            <person name="Kalkreuter E."/>
            <person name="Kautsar S.A."/>
            <person name="Yang D."/>
            <person name="Bader C.D."/>
            <person name="Teijaro C.N."/>
            <person name="Fluegel L."/>
            <person name="Davis C.M."/>
            <person name="Simpson J.R."/>
            <person name="Lauterbach L."/>
            <person name="Steele A.D."/>
            <person name="Gui C."/>
            <person name="Meng S."/>
            <person name="Li G."/>
            <person name="Viehrig K."/>
            <person name="Ye F."/>
            <person name="Su P."/>
            <person name="Kiefer A.F."/>
            <person name="Nichols A."/>
            <person name="Cepeda A.J."/>
            <person name="Yan W."/>
            <person name="Fan B."/>
            <person name="Jiang Y."/>
            <person name="Adhikari A."/>
            <person name="Zheng C.-J."/>
            <person name="Schuster L."/>
            <person name="Cowan T.M."/>
            <person name="Smanski M.J."/>
            <person name="Chevrette M.G."/>
            <person name="De Carvalho L.P.S."/>
            <person name="Shen B."/>
        </authorList>
    </citation>
    <scope>NUCLEOTIDE SEQUENCE [LARGE SCALE GENOMIC DNA]</scope>
    <source>
        <strain evidence="3 4">NPDC050403</strain>
    </source>
</reference>
<dbReference type="PANTHER" id="PTHR33169:SF14">
    <property type="entry name" value="TRANSCRIPTIONAL REGULATOR RV3488"/>
    <property type="match status" value="1"/>
</dbReference>
<dbReference type="InterPro" id="IPR005149">
    <property type="entry name" value="Tscrpt_reg_PadR_N"/>
</dbReference>
<dbReference type="PANTHER" id="PTHR33169">
    <property type="entry name" value="PADR-FAMILY TRANSCRIPTIONAL REGULATOR"/>
    <property type="match status" value="1"/>
</dbReference>
<dbReference type="InterPro" id="IPR052509">
    <property type="entry name" value="Metal_resp_DNA-bind_regulator"/>
</dbReference>
<feature type="region of interest" description="Disordered" evidence="1">
    <location>
        <begin position="195"/>
        <end position="227"/>
    </location>
</feature>
<protein>
    <submittedName>
        <fullName evidence="3">PadR family transcriptional regulator</fullName>
    </submittedName>
</protein>
<evidence type="ECO:0000313" key="4">
    <source>
        <dbReference type="Proteomes" id="UP001551695"/>
    </source>
</evidence>
<evidence type="ECO:0000313" key="3">
    <source>
        <dbReference type="EMBL" id="MEV0709081.1"/>
    </source>
</evidence>
<dbReference type="Gene3D" id="1.10.10.10">
    <property type="entry name" value="Winged helix-like DNA-binding domain superfamily/Winged helix DNA-binding domain"/>
    <property type="match status" value="1"/>
</dbReference>
<sequence>MGPQARPGVTALAVAVLALLAERPMHPYEMYQLLIRRGEDVLVKVRPGSLYHTVARLAEHELVRAEGVDRSGNRPERTTYRITELGEQALRNKIAEVIRYPHAEYPMFPLALAEAHNLPAADVTALLQERLRHLRADIEDFDRMTDWATEHHVPRRYWIVLPYLRATVGAEIAWIDGFLAELGSGALEWERFDPESGARIAGPEHPWADAGHPERPPVPRRAAAASP</sequence>
<dbReference type="InterPro" id="IPR036390">
    <property type="entry name" value="WH_DNA-bd_sf"/>
</dbReference>
<dbReference type="RefSeq" id="WP_109528472.1">
    <property type="nucleotide sequence ID" value="NZ_JBFAKC010000006.1"/>
</dbReference>
<keyword evidence="4" id="KW-1185">Reference proteome</keyword>
<organism evidence="3 4">
    <name type="scientific">Nocardia aurea</name>
    <dbReference type="NCBI Taxonomy" id="2144174"/>
    <lineage>
        <taxon>Bacteria</taxon>
        <taxon>Bacillati</taxon>
        <taxon>Actinomycetota</taxon>
        <taxon>Actinomycetes</taxon>
        <taxon>Mycobacteriales</taxon>
        <taxon>Nocardiaceae</taxon>
        <taxon>Nocardia</taxon>
    </lineage>
</organism>